<reference evidence="1 2" key="1">
    <citation type="journal article" date="2014" name="Agronomy (Basel)">
        <title>A Draft Genome Sequence for Ensete ventricosum, the Drought-Tolerant Tree Against Hunger.</title>
        <authorList>
            <person name="Harrison J."/>
            <person name="Moore K.A."/>
            <person name="Paszkiewicz K."/>
            <person name="Jones T."/>
            <person name="Grant M."/>
            <person name="Ambacheew D."/>
            <person name="Muzemil S."/>
            <person name="Studholme D.J."/>
        </authorList>
    </citation>
    <scope>NUCLEOTIDE SEQUENCE [LARGE SCALE GENOMIC DNA]</scope>
</reference>
<gene>
    <name evidence="1" type="ORF">B296_00029842</name>
</gene>
<dbReference type="AlphaFoldDB" id="A0A426YWT3"/>
<accession>A0A426YWT3</accession>
<organism evidence="1 2">
    <name type="scientific">Ensete ventricosum</name>
    <name type="common">Abyssinian banana</name>
    <name type="synonym">Musa ensete</name>
    <dbReference type="NCBI Taxonomy" id="4639"/>
    <lineage>
        <taxon>Eukaryota</taxon>
        <taxon>Viridiplantae</taxon>
        <taxon>Streptophyta</taxon>
        <taxon>Embryophyta</taxon>
        <taxon>Tracheophyta</taxon>
        <taxon>Spermatophyta</taxon>
        <taxon>Magnoliopsida</taxon>
        <taxon>Liliopsida</taxon>
        <taxon>Zingiberales</taxon>
        <taxon>Musaceae</taxon>
        <taxon>Ensete</taxon>
    </lineage>
</organism>
<dbReference type="EMBL" id="AMZH03009740">
    <property type="protein sequence ID" value="RRT56190.1"/>
    <property type="molecule type" value="Genomic_DNA"/>
</dbReference>
<evidence type="ECO:0000313" key="2">
    <source>
        <dbReference type="Proteomes" id="UP000287651"/>
    </source>
</evidence>
<comment type="caution">
    <text evidence="1">The sequence shown here is derived from an EMBL/GenBank/DDBJ whole genome shotgun (WGS) entry which is preliminary data.</text>
</comment>
<proteinExistence type="predicted"/>
<protein>
    <submittedName>
        <fullName evidence="1">Uncharacterized protein</fullName>
    </submittedName>
</protein>
<dbReference type="Proteomes" id="UP000287651">
    <property type="component" value="Unassembled WGS sequence"/>
</dbReference>
<sequence>MASDVPYKAICALNAATCSIGSEHPSYASNIGSRKCSGMGLSWISASLLWPGPGWRAPAKPYRSPLNFRGWVQAGVSQGSLNRRQYLAGVWTTGFPSPNKGKEPPRVSI</sequence>
<evidence type="ECO:0000313" key="1">
    <source>
        <dbReference type="EMBL" id="RRT56190.1"/>
    </source>
</evidence>
<name>A0A426YWT3_ENSVE</name>